<protein>
    <submittedName>
        <fullName evidence="1">Uncharacterized protein</fullName>
    </submittedName>
</protein>
<dbReference type="Ensembl" id="ENSGAGT00000021499.1">
    <property type="protein sequence ID" value="ENSGAGP00000018860.1"/>
    <property type="gene ID" value="ENSGAGG00000013954.1"/>
</dbReference>
<keyword evidence="2" id="KW-1185">Reference proteome</keyword>
<proteinExistence type="predicted"/>
<organism evidence="1 2">
    <name type="scientific">Gopherus agassizii</name>
    <name type="common">Agassiz's desert tortoise</name>
    <dbReference type="NCBI Taxonomy" id="38772"/>
    <lineage>
        <taxon>Eukaryota</taxon>
        <taxon>Metazoa</taxon>
        <taxon>Chordata</taxon>
        <taxon>Craniata</taxon>
        <taxon>Vertebrata</taxon>
        <taxon>Euteleostomi</taxon>
        <taxon>Archelosauria</taxon>
        <taxon>Testudinata</taxon>
        <taxon>Testudines</taxon>
        <taxon>Cryptodira</taxon>
        <taxon>Durocryptodira</taxon>
        <taxon>Testudinoidea</taxon>
        <taxon>Testudinidae</taxon>
        <taxon>Gopherus</taxon>
    </lineage>
</organism>
<evidence type="ECO:0000313" key="1">
    <source>
        <dbReference type="Ensembl" id="ENSGAGP00000018860.1"/>
    </source>
</evidence>
<reference evidence="1" key="2">
    <citation type="submission" date="2025-08" db="UniProtKB">
        <authorList>
            <consortium name="Ensembl"/>
        </authorList>
    </citation>
    <scope>IDENTIFICATION</scope>
</reference>
<accession>A0A452HUR8</accession>
<name>A0A452HUR8_9SAUR</name>
<evidence type="ECO:0000313" key="2">
    <source>
        <dbReference type="Proteomes" id="UP000291020"/>
    </source>
</evidence>
<dbReference type="AlphaFoldDB" id="A0A452HUR8"/>
<sequence length="84" mass="9450">LQIQPPGALLHSSCQNPLGWPDSKSLYKKKTQKLGLSLQNWSSPLLRHIVSCVEVFSQISPILLPLPPYTWQSEDVQALAQMRL</sequence>
<reference evidence="2" key="1">
    <citation type="journal article" date="2017" name="PLoS ONE">
        <title>The Agassiz's desert tortoise genome provides a resource for the conservation of a threatened species.</title>
        <authorList>
            <person name="Tollis M."/>
            <person name="DeNardo D.F."/>
            <person name="Cornelius J.A."/>
            <person name="Dolby G.A."/>
            <person name="Edwards T."/>
            <person name="Henen B.T."/>
            <person name="Karl A.E."/>
            <person name="Murphy R.W."/>
            <person name="Kusumi K."/>
        </authorList>
    </citation>
    <scope>NUCLEOTIDE SEQUENCE [LARGE SCALE GENOMIC DNA]</scope>
</reference>
<dbReference type="Proteomes" id="UP000291020">
    <property type="component" value="Unassembled WGS sequence"/>
</dbReference>
<reference evidence="1" key="3">
    <citation type="submission" date="2025-09" db="UniProtKB">
        <authorList>
            <consortium name="Ensembl"/>
        </authorList>
    </citation>
    <scope>IDENTIFICATION</scope>
</reference>